<feature type="compositionally biased region" description="Low complexity" evidence="2">
    <location>
        <begin position="31"/>
        <end position="51"/>
    </location>
</feature>
<evidence type="ECO:0000256" key="1">
    <source>
        <dbReference type="PROSITE-ProRule" id="PRU00094"/>
    </source>
</evidence>
<evidence type="ECO:0000259" key="3">
    <source>
        <dbReference type="PROSITE" id="PS50114"/>
    </source>
</evidence>
<dbReference type="SMART" id="SM00401">
    <property type="entry name" value="ZnF_GATA"/>
    <property type="match status" value="1"/>
</dbReference>
<evidence type="ECO:0000256" key="2">
    <source>
        <dbReference type="SAM" id="MobiDB-lite"/>
    </source>
</evidence>
<dbReference type="CDD" id="cd00202">
    <property type="entry name" value="ZnF_GATA"/>
    <property type="match status" value="1"/>
</dbReference>
<dbReference type="Pfam" id="PF00320">
    <property type="entry name" value="GATA"/>
    <property type="match status" value="1"/>
</dbReference>
<dbReference type="AlphaFoldDB" id="A0AAD4LFU7"/>
<feature type="region of interest" description="Disordered" evidence="2">
    <location>
        <begin position="205"/>
        <end position="239"/>
    </location>
</feature>
<evidence type="ECO:0000313" key="4">
    <source>
        <dbReference type="EMBL" id="KAH8986907.1"/>
    </source>
</evidence>
<dbReference type="GO" id="GO:0006355">
    <property type="term" value="P:regulation of DNA-templated transcription"/>
    <property type="evidence" value="ECO:0007669"/>
    <property type="project" value="InterPro"/>
</dbReference>
<dbReference type="InterPro" id="IPR000679">
    <property type="entry name" value="Znf_GATA"/>
</dbReference>
<feature type="region of interest" description="Disordered" evidence="2">
    <location>
        <begin position="1"/>
        <end position="62"/>
    </location>
</feature>
<feature type="domain" description="GATA-type" evidence="3">
    <location>
        <begin position="161"/>
        <end position="223"/>
    </location>
</feature>
<keyword evidence="5" id="KW-1185">Reference proteome</keyword>
<feature type="compositionally biased region" description="Polar residues" evidence="2">
    <location>
        <begin position="269"/>
        <end position="280"/>
    </location>
</feature>
<protein>
    <recommendedName>
        <fullName evidence="3">GATA-type domain-containing protein</fullName>
    </recommendedName>
</protein>
<feature type="compositionally biased region" description="Polar residues" evidence="2">
    <location>
        <begin position="216"/>
        <end position="227"/>
    </location>
</feature>
<keyword evidence="1" id="KW-0863">Zinc-finger</keyword>
<gene>
    <name evidence="4" type="ORF">EDB92DRAFT_1223505</name>
</gene>
<sequence length="291" mass="31967">MTHRIESPYATDARLARIAHPHPSPPPPIATLPQSPSLSSSSLDRSSVSSPAPTRRGSTQSVHLATYNGDVCYPGTESDRPRTFYQPPTGLTEPPYRVQPRTEPRYVSAHDGNPRAAAYPPAVHVVPSQISGGAHDLAYHYPGQHQFNAIYTDDATTKLNDRIRRRCFNCCTTDTSTWRRSSLNPGKVLCNKCGLFERTHNRARPEQFPHKRGPLATSSLKVRTSPPQHGAVPPVSALPPHQYNHPSIAPLLSRSENAHATSRGDVLPQIQSWLPHSTTPAAPISYRSRSP</sequence>
<comment type="caution">
    <text evidence="4">The sequence shown here is derived from an EMBL/GenBank/DDBJ whole genome shotgun (WGS) entry which is preliminary data.</text>
</comment>
<dbReference type="GO" id="GO:0043565">
    <property type="term" value="F:sequence-specific DNA binding"/>
    <property type="evidence" value="ECO:0007669"/>
    <property type="project" value="InterPro"/>
</dbReference>
<dbReference type="SUPFAM" id="SSF57716">
    <property type="entry name" value="Glucocorticoid receptor-like (DNA-binding domain)"/>
    <property type="match status" value="1"/>
</dbReference>
<reference evidence="4" key="1">
    <citation type="submission" date="2022-01" db="EMBL/GenBank/DDBJ databases">
        <title>Comparative genomics reveals a dynamic genome evolution in the ectomycorrhizal milk-cap (Lactarius) mushrooms.</title>
        <authorList>
            <consortium name="DOE Joint Genome Institute"/>
            <person name="Lebreton A."/>
            <person name="Tang N."/>
            <person name="Kuo A."/>
            <person name="LaButti K."/>
            <person name="Drula E."/>
            <person name="Barry K."/>
            <person name="Clum A."/>
            <person name="Lipzen A."/>
            <person name="Mousain D."/>
            <person name="Ng V."/>
            <person name="Wang R."/>
            <person name="Wang X."/>
            <person name="Dai Y."/>
            <person name="Henrissat B."/>
            <person name="Grigoriev I.V."/>
            <person name="Guerin-Laguette A."/>
            <person name="Yu F."/>
            <person name="Martin F.M."/>
        </authorList>
    </citation>
    <scope>NUCLEOTIDE SEQUENCE</scope>
    <source>
        <strain evidence="4">QP</strain>
    </source>
</reference>
<feature type="region of interest" description="Disordered" evidence="2">
    <location>
        <begin position="255"/>
        <end position="291"/>
    </location>
</feature>
<keyword evidence="1" id="KW-0862">Zinc</keyword>
<accession>A0AAD4LFU7</accession>
<dbReference type="InterPro" id="IPR013088">
    <property type="entry name" value="Znf_NHR/GATA"/>
</dbReference>
<feature type="region of interest" description="Disordered" evidence="2">
    <location>
        <begin position="75"/>
        <end position="98"/>
    </location>
</feature>
<proteinExistence type="predicted"/>
<name>A0AAD4LFU7_9AGAM</name>
<dbReference type="EMBL" id="JAKELL010000051">
    <property type="protein sequence ID" value="KAH8986907.1"/>
    <property type="molecule type" value="Genomic_DNA"/>
</dbReference>
<organism evidence="4 5">
    <name type="scientific">Lactarius akahatsu</name>
    <dbReference type="NCBI Taxonomy" id="416441"/>
    <lineage>
        <taxon>Eukaryota</taxon>
        <taxon>Fungi</taxon>
        <taxon>Dikarya</taxon>
        <taxon>Basidiomycota</taxon>
        <taxon>Agaricomycotina</taxon>
        <taxon>Agaricomycetes</taxon>
        <taxon>Russulales</taxon>
        <taxon>Russulaceae</taxon>
        <taxon>Lactarius</taxon>
    </lineage>
</organism>
<dbReference type="GO" id="GO:0008270">
    <property type="term" value="F:zinc ion binding"/>
    <property type="evidence" value="ECO:0007669"/>
    <property type="project" value="UniProtKB-KW"/>
</dbReference>
<evidence type="ECO:0000313" key="5">
    <source>
        <dbReference type="Proteomes" id="UP001201163"/>
    </source>
</evidence>
<keyword evidence="1" id="KW-0479">Metal-binding</keyword>
<dbReference type="PROSITE" id="PS50114">
    <property type="entry name" value="GATA_ZN_FINGER_2"/>
    <property type="match status" value="1"/>
</dbReference>
<dbReference type="Gene3D" id="3.30.50.10">
    <property type="entry name" value="Erythroid Transcription Factor GATA-1, subunit A"/>
    <property type="match status" value="1"/>
</dbReference>
<dbReference type="Proteomes" id="UP001201163">
    <property type="component" value="Unassembled WGS sequence"/>
</dbReference>